<dbReference type="SUPFAM" id="SSF46785">
    <property type="entry name" value="Winged helix' DNA-binding domain"/>
    <property type="match status" value="1"/>
</dbReference>
<evidence type="ECO:0000313" key="5">
    <source>
        <dbReference type="EMBL" id="OZI75197.1"/>
    </source>
</evidence>
<dbReference type="SMART" id="SM00345">
    <property type="entry name" value="HTH_GNTR"/>
    <property type="match status" value="1"/>
</dbReference>
<dbReference type="Gene3D" id="1.20.120.530">
    <property type="entry name" value="GntR ligand-binding domain-like"/>
    <property type="match status" value="1"/>
</dbReference>
<dbReference type="PANTHER" id="PTHR43537">
    <property type="entry name" value="TRANSCRIPTIONAL REGULATOR, GNTR FAMILY"/>
    <property type="match status" value="1"/>
</dbReference>
<evidence type="ECO:0000256" key="3">
    <source>
        <dbReference type="ARBA" id="ARBA00023163"/>
    </source>
</evidence>
<evidence type="ECO:0000256" key="2">
    <source>
        <dbReference type="ARBA" id="ARBA00023125"/>
    </source>
</evidence>
<dbReference type="InterPro" id="IPR008920">
    <property type="entry name" value="TF_FadR/GntR_C"/>
</dbReference>
<dbReference type="InterPro" id="IPR036390">
    <property type="entry name" value="WH_DNA-bd_sf"/>
</dbReference>
<keyword evidence="3" id="KW-0804">Transcription</keyword>
<dbReference type="OrthoDB" id="8903404at2"/>
<feature type="domain" description="HTH gntR-type" evidence="4">
    <location>
        <begin position="9"/>
        <end position="76"/>
    </location>
</feature>
<organism evidence="5 6">
    <name type="scientific">Bordetella genomosp. 12</name>
    <dbReference type="NCBI Taxonomy" id="463035"/>
    <lineage>
        <taxon>Bacteria</taxon>
        <taxon>Pseudomonadati</taxon>
        <taxon>Pseudomonadota</taxon>
        <taxon>Betaproteobacteria</taxon>
        <taxon>Burkholderiales</taxon>
        <taxon>Alcaligenaceae</taxon>
        <taxon>Bordetella</taxon>
    </lineage>
</organism>
<evidence type="ECO:0000256" key="1">
    <source>
        <dbReference type="ARBA" id="ARBA00023015"/>
    </source>
</evidence>
<comment type="caution">
    <text evidence="5">The sequence shown here is derived from an EMBL/GenBank/DDBJ whole genome shotgun (WGS) entry which is preliminary data.</text>
</comment>
<dbReference type="InterPro" id="IPR036388">
    <property type="entry name" value="WH-like_DNA-bd_sf"/>
</dbReference>
<name>A0A261VMW4_9BORD</name>
<dbReference type="GO" id="GO:0003700">
    <property type="term" value="F:DNA-binding transcription factor activity"/>
    <property type="evidence" value="ECO:0007669"/>
    <property type="project" value="InterPro"/>
</dbReference>
<dbReference type="SMART" id="SM00895">
    <property type="entry name" value="FCD"/>
    <property type="match status" value="1"/>
</dbReference>
<gene>
    <name evidence="5" type="ORF">CAL22_08685</name>
</gene>
<dbReference type="AlphaFoldDB" id="A0A261VMW4"/>
<keyword evidence="1" id="KW-0805">Transcription regulation</keyword>
<dbReference type="GO" id="GO:0003677">
    <property type="term" value="F:DNA binding"/>
    <property type="evidence" value="ECO:0007669"/>
    <property type="project" value="UniProtKB-KW"/>
</dbReference>
<dbReference type="Gene3D" id="1.10.10.10">
    <property type="entry name" value="Winged helix-like DNA-binding domain superfamily/Winged helix DNA-binding domain"/>
    <property type="match status" value="1"/>
</dbReference>
<evidence type="ECO:0000313" key="6">
    <source>
        <dbReference type="Proteomes" id="UP000216429"/>
    </source>
</evidence>
<dbReference type="SUPFAM" id="SSF48008">
    <property type="entry name" value="GntR ligand-binding domain-like"/>
    <property type="match status" value="1"/>
</dbReference>
<dbReference type="InterPro" id="IPR011711">
    <property type="entry name" value="GntR_C"/>
</dbReference>
<accession>A0A261VMW4</accession>
<dbReference type="EMBL" id="NEVU01000002">
    <property type="protein sequence ID" value="OZI75197.1"/>
    <property type="molecule type" value="Genomic_DNA"/>
</dbReference>
<evidence type="ECO:0000259" key="4">
    <source>
        <dbReference type="PROSITE" id="PS50949"/>
    </source>
</evidence>
<dbReference type="PROSITE" id="PS50949">
    <property type="entry name" value="HTH_GNTR"/>
    <property type="match status" value="1"/>
</dbReference>
<protein>
    <submittedName>
        <fullName evidence="5">GntR family transcriptional regulator</fullName>
    </submittedName>
</protein>
<dbReference type="RefSeq" id="WP_094813541.1">
    <property type="nucleotide sequence ID" value="NZ_NEVU01000002.1"/>
</dbReference>
<proteinExistence type="predicted"/>
<dbReference type="InterPro" id="IPR000524">
    <property type="entry name" value="Tscrpt_reg_HTH_GntR"/>
</dbReference>
<dbReference type="PANTHER" id="PTHR43537:SF49">
    <property type="entry name" value="TRANSCRIPTIONAL REGULATORY PROTEIN"/>
    <property type="match status" value="1"/>
</dbReference>
<dbReference type="Proteomes" id="UP000216429">
    <property type="component" value="Unassembled WGS sequence"/>
</dbReference>
<sequence length="227" mass="25516">MTLLAEPAAFTADSARDALEEDIVLGRLHPRQRLTEDELMARFGLKRHAVRNVLANLELMGAVQRKRNIGAEVRAFQAAEVVELYALRELLETRAAAQIPLPVPAQSLQELIGIQREHDAAVSLGDARAVFRSNQRFHRALFALTRNPVLEQAIEEYARRTHPIRFGTLAQASYRERARQEHWAMIEALREGNRAALTDICARHLIPSRDAYLAAERARHGVAPEPA</sequence>
<keyword evidence="2" id="KW-0238">DNA-binding</keyword>
<dbReference type="Pfam" id="PF07729">
    <property type="entry name" value="FCD"/>
    <property type="match status" value="1"/>
</dbReference>
<dbReference type="Pfam" id="PF00392">
    <property type="entry name" value="GntR"/>
    <property type="match status" value="1"/>
</dbReference>
<reference evidence="6" key="1">
    <citation type="submission" date="2017-05" db="EMBL/GenBank/DDBJ databases">
        <title>Complete and WGS of Bordetella genogroups.</title>
        <authorList>
            <person name="Spilker T."/>
            <person name="Lipuma J."/>
        </authorList>
    </citation>
    <scope>NUCLEOTIDE SEQUENCE [LARGE SCALE GENOMIC DNA]</scope>
    <source>
        <strain evidence="6">AU6712</strain>
    </source>
</reference>
<keyword evidence="6" id="KW-1185">Reference proteome</keyword>